<evidence type="ECO:0000313" key="1">
    <source>
        <dbReference type="EMBL" id="KGN52710.1"/>
    </source>
</evidence>
<protein>
    <submittedName>
        <fullName evidence="1">Uncharacterized protein</fullName>
    </submittedName>
</protein>
<sequence>MVQKMAVGDLKKSEHHACDFLPFGLPLISDFWVLIRQCKSLGHSHRRDEDFGGMRKDLDLKSLHQVDNDQQRGFLRSLALKQTK</sequence>
<evidence type="ECO:0000313" key="2">
    <source>
        <dbReference type="Proteomes" id="UP000029981"/>
    </source>
</evidence>
<reference evidence="1 2" key="4">
    <citation type="journal article" date="2011" name="BMC Genomics">
        <title>RNA-Seq improves annotation of protein-coding genes in the cucumber genome.</title>
        <authorList>
            <person name="Li Z."/>
            <person name="Zhang Z."/>
            <person name="Yan P."/>
            <person name="Huang S."/>
            <person name="Fei Z."/>
            <person name="Lin K."/>
        </authorList>
    </citation>
    <scope>NUCLEOTIDE SEQUENCE [LARGE SCALE GENOMIC DNA]</scope>
    <source>
        <strain evidence="2">cv. 9930</strain>
    </source>
</reference>
<dbReference type="EMBL" id="CM002926">
    <property type="protein sequence ID" value="KGN52710.1"/>
    <property type="molecule type" value="Genomic_DNA"/>
</dbReference>
<reference evidence="1 2" key="1">
    <citation type="journal article" date="2009" name="Nat. Genet.">
        <title>The genome of the cucumber, Cucumis sativus L.</title>
        <authorList>
            <person name="Huang S."/>
            <person name="Li R."/>
            <person name="Zhang Z."/>
            <person name="Li L."/>
            <person name="Gu X."/>
            <person name="Fan W."/>
            <person name="Lucas W.J."/>
            <person name="Wang X."/>
            <person name="Xie B."/>
            <person name="Ni P."/>
            <person name="Ren Y."/>
            <person name="Zhu H."/>
            <person name="Li J."/>
            <person name="Lin K."/>
            <person name="Jin W."/>
            <person name="Fei Z."/>
            <person name="Li G."/>
            <person name="Staub J."/>
            <person name="Kilian A."/>
            <person name="van der Vossen E.A."/>
            <person name="Wu Y."/>
            <person name="Guo J."/>
            <person name="He J."/>
            <person name="Jia Z."/>
            <person name="Ren Y."/>
            <person name="Tian G."/>
            <person name="Lu Y."/>
            <person name="Ruan J."/>
            <person name="Qian W."/>
            <person name="Wang M."/>
            <person name="Huang Q."/>
            <person name="Li B."/>
            <person name="Xuan Z."/>
            <person name="Cao J."/>
            <person name="Asan"/>
            <person name="Wu Z."/>
            <person name="Zhang J."/>
            <person name="Cai Q."/>
            <person name="Bai Y."/>
            <person name="Zhao B."/>
            <person name="Han Y."/>
            <person name="Li Y."/>
            <person name="Li X."/>
            <person name="Wang S."/>
            <person name="Shi Q."/>
            <person name="Liu S."/>
            <person name="Cho W.K."/>
            <person name="Kim J.Y."/>
            <person name="Xu Y."/>
            <person name="Heller-Uszynska K."/>
            <person name="Miao H."/>
            <person name="Cheng Z."/>
            <person name="Zhang S."/>
            <person name="Wu J."/>
            <person name="Yang Y."/>
            <person name="Kang H."/>
            <person name="Li M."/>
            <person name="Liang H."/>
            <person name="Ren X."/>
            <person name="Shi Z."/>
            <person name="Wen M."/>
            <person name="Jian M."/>
            <person name="Yang H."/>
            <person name="Zhang G."/>
            <person name="Yang Z."/>
            <person name="Chen R."/>
            <person name="Liu S."/>
            <person name="Li J."/>
            <person name="Ma L."/>
            <person name="Liu H."/>
            <person name="Zhou Y."/>
            <person name="Zhao J."/>
            <person name="Fang X."/>
            <person name="Li G."/>
            <person name="Fang L."/>
            <person name="Li Y."/>
            <person name="Liu D."/>
            <person name="Zheng H."/>
            <person name="Zhang Y."/>
            <person name="Qin N."/>
            <person name="Li Z."/>
            <person name="Yang G."/>
            <person name="Yang S."/>
            <person name="Bolund L."/>
            <person name="Kristiansen K."/>
            <person name="Zheng H."/>
            <person name="Li S."/>
            <person name="Zhang X."/>
            <person name="Yang H."/>
            <person name="Wang J."/>
            <person name="Sun R."/>
            <person name="Zhang B."/>
            <person name="Jiang S."/>
            <person name="Wang J."/>
            <person name="Du Y."/>
            <person name="Li S."/>
        </authorList>
    </citation>
    <scope>NUCLEOTIDE SEQUENCE [LARGE SCALE GENOMIC DNA]</scope>
    <source>
        <strain evidence="2">cv. 9930</strain>
    </source>
</reference>
<keyword evidence="2" id="KW-1185">Reference proteome</keyword>
<name>A0A0A0KSW8_CUCSA</name>
<gene>
    <name evidence="1" type="ORF">Csa_5G651680</name>
</gene>
<dbReference type="AlphaFoldDB" id="A0A0A0KSW8"/>
<dbReference type="Proteomes" id="UP000029981">
    <property type="component" value="Chromosome 5"/>
</dbReference>
<reference evidence="1 2" key="3">
    <citation type="journal article" date="2010" name="BMC Genomics">
        <title>Transcriptome sequencing and comparative analysis of cucumber flowers with different sex types.</title>
        <authorList>
            <person name="Guo S."/>
            <person name="Zheng Y."/>
            <person name="Joung J.G."/>
            <person name="Liu S."/>
            <person name="Zhang Z."/>
            <person name="Crasta O.R."/>
            <person name="Sobral B.W."/>
            <person name="Xu Y."/>
            <person name="Huang S."/>
            <person name="Fei Z."/>
        </authorList>
    </citation>
    <scope>NUCLEOTIDE SEQUENCE [LARGE SCALE GENOMIC DNA]</scope>
    <source>
        <strain evidence="2">cv. 9930</strain>
    </source>
</reference>
<reference evidence="1 2" key="2">
    <citation type="journal article" date="2009" name="PLoS ONE">
        <title>An integrated genetic and cytogenetic map of the cucumber genome.</title>
        <authorList>
            <person name="Ren Y."/>
            <person name="Zhang Z."/>
            <person name="Liu J."/>
            <person name="Staub J.E."/>
            <person name="Han Y."/>
            <person name="Cheng Z."/>
            <person name="Li X."/>
            <person name="Lu J."/>
            <person name="Miao H."/>
            <person name="Kang H."/>
            <person name="Xie B."/>
            <person name="Gu X."/>
            <person name="Wang X."/>
            <person name="Du Y."/>
            <person name="Jin W."/>
            <person name="Huang S."/>
        </authorList>
    </citation>
    <scope>NUCLEOTIDE SEQUENCE [LARGE SCALE GENOMIC DNA]</scope>
    <source>
        <strain evidence="2">cv. 9930</strain>
    </source>
</reference>
<accession>A0A0A0KSW8</accession>
<organism evidence="1 2">
    <name type="scientific">Cucumis sativus</name>
    <name type="common">Cucumber</name>
    <dbReference type="NCBI Taxonomy" id="3659"/>
    <lineage>
        <taxon>Eukaryota</taxon>
        <taxon>Viridiplantae</taxon>
        <taxon>Streptophyta</taxon>
        <taxon>Embryophyta</taxon>
        <taxon>Tracheophyta</taxon>
        <taxon>Spermatophyta</taxon>
        <taxon>Magnoliopsida</taxon>
        <taxon>eudicotyledons</taxon>
        <taxon>Gunneridae</taxon>
        <taxon>Pentapetalae</taxon>
        <taxon>rosids</taxon>
        <taxon>fabids</taxon>
        <taxon>Cucurbitales</taxon>
        <taxon>Cucurbitaceae</taxon>
        <taxon>Benincaseae</taxon>
        <taxon>Cucumis</taxon>
    </lineage>
</organism>
<dbReference type="Gramene" id="KGN52710">
    <property type="protein sequence ID" value="KGN52710"/>
    <property type="gene ID" value="Csa_5G651680"/>
</dbReference>
<proteinExistence type="predicted"/>